<accession>A0A2A6CMR0</accession>
<reference evidence="2" key="1">
    <citation type="journal article" date="2008" name="Nat. Genet.">
        <title>The Pristionchus pacificus genome provides a unique perspective on nematode lifestyle and parasitism.</title>
        <authorList>
            <person name="Dieterich C."/>
            <person name="Clifton S.W."/>
            <person name="Schuster L.N."/>
            <person name="Chinwalla A."/>
            <person name="Delehaunty K."/>
            <person name="Dinkelacker I."/>
            <person name="Fulton L."/>
            <person name="Fulton R."/>
            <person name="Godfrey J."/>
            <person name="Minx P."/>
            <person name="Mitreva M."/>
            <person name="Roeseler W."/>
            <person name="Tian H."/>
            <person name="Witte H."/>
            <person name="Yang S.P."/>
            <person name="Wilson R.K."/>
            <person name="Sommer R.J."/>
        </authorList>
    </citation>
    <scope>NUCLEOTIDE SEQUENCE [LARGE SCALE GENOMIC DNA]</scope>
    <source>
        <strain evidence="2">PS312</strain>
    </source>
</reference>
<organism evidence="1 2">
    <name type="scientific">Pristionchus pacificus</name>
    <name type="common">Parasitic nematode worm</name>
    <dbReference type="NCBI Taxonomy" id="54126"/>
    <lineage>
        <taxon>Eukaryota</taxon>
        <taxon>Metazoa</taxon>
        <taxon>Ecdysozoa</taxon>
        <taxon>Nematoda</taxon>
        <taxon>Chromadorea</taxon>
        <taxon>Rhabditida</taxon>
        <taxon>Rhabditina</taxon>
        <taxon>Diplogasteromorpha</taxon>
        <taxon>Diplogasteroidea</taxon>
        <taxon>Neodiplogasteridae</taxon>
        <taxon>Pristionchus</taxon>
    </lineage>
</organism>
<proteinExistence type="predicted"/>
<dbReference type="AlphaFoldDB" id="A0A2A6CMR0"/>
<dbReference type="Proteomes" id="UP000005239">
    <property type="component" value="Unassembled WGS sequence"/>
</dbReference>
<protein>
    <submittedName>
        <fullName evidence="1">Uncharacterized protein</fullName>
    </submittedName>
</protein>
<reference evidence="1" key="2">
    <citation type="submission" date="2022-06" db="UniProtKB">
        <authorList>
            <consortium name="EnsemblMetazoa"/>
        </authorList>
    </citation>
    <scope>IDENTIFICATION</scope>
    <source>
        <strain evidence="1">PS312</strain>
    </source>
</reference>
<evidence type="ECO:0000313" key="1">
    <source>
        <dbReference type="EnsemblMetazoa" id="PPA41270.1"/>
    </source>
</evidence>
<gene>
    <name evidence="1" type="primary">WBGene00279639</name>
</gene>
<name>A0A2A6CMR0_PRIPA</name>
<accession>A0A8R1UYF4</accession>
<dbReference type="EnsemblMetazoa" id="PPA41270.1">
    <property type="protein sequence ID" value="PPA41270.1"/>
    <property type="gene ID" value="WBGene00279639"/>
</dbReference>
<evidence type="ECO:0000313" key="2">
    <source>
        <dbReference type="Proteomes" id="UP000005239"/>
    </source>
</evidence>
<keyword evidence="2" id="KW-1185">Reference proteome</keyword>
<sequence length="120" mass="13487">MSYATVSYTLWIIAVVIVMIMLFACRPDNESRRCVPDNTHRVVKSPLSVLEEEDEPKIDSDLPTSAIKSSEQMQLEITDLGSTSLYIAHLISAGMRAFVARNNLRSFSQVDSSIAYFRAR</sequence>